<dbReference type="Gene3D" id="3.10.28.10">
    <property type="entry name" value="Homing endonucleases"/>
    <property type="match status" value="1"/>
</dbReference>
<proteinExistence type="predicted"/>
<reference evidence="4 5" key="1">
    <citation type="journal article" date="2010" name="Stand. Genomic Sci.">
        <title>Complete genome sequence of Haliangium ochraceum type strain (SMP-2).</title>
        <authorList>
            <consortium name="US DOE Joint Genome Institute (JGI-PGF)"/>
            <person name="Ivanova N."/>
            <person name="Daum C."/>
            <person name="Lang E."/>
            <person name="Abt B."/>
            <person name="Kopitz M."/>
            <person name="Saunders E."/>
            <person name="Lapidus A."/>
            <person name="Lucas S."/>
            <person name="Glavina Del Rio T."/>
            <person name="Nolan M."/>
            <person name="Tice H."/>
            <person name="Copeland A."/>
            <person name="Cheng J.F."/>
            <person name="Chen F."/>
            <person name="Bruce D."/>
            <person name="Goodwin L."/>
            <person name="Pitluck S."/>
            <person name="Mavromatis K."/>
            <person name="Pati A."/>
            <person name="Mikhailova N."/>
            <person name="Chen A."/>
            <person name="Palaniappan K."/>
            <person name="Land M."/>
            <person name="Hauser L."/>
            <person name="Chang Y.J."/>
            <person name="Jeffries C.D."/>
            <person name="Detter J.C."/>
            <person name="Brettin T."/>
            <person name="Rohde M."/>
            <person name="Goker M."/>
            <person name="Bristow J."/>
            <person name="Markowitz V."/>
            <person name="Eisen J.A."/>
            <person name="Hugenholtz P."/>
            <person name="Kyrpides N.C."/>
            <person name="Klenk H.P."/>
        </authorList>
    </citation>
    <scope>NUCLEOTIDE SEQUENCE [LARGE SCALE GENOMIC DNA]</scope>
    <source>
        <strain evidence="5">DSM 14365 / CIP 107738 / JCM 11303 / AJ 13395 / SMP-2</strain>
    </source>
</reference>
<dbReference type="InterPro" id="IPR004860">
    <property type="entry name" value="LAGLIDADG_dom"/>
</dbReference>
<name>D0LLP7_HALO1</name>
<dbReference type="InterPro" id="IPR027434">
    <property type="entry name" value="Homing_endonucl"/>
</dbReference>
<dbReference type="InterPro" id="IPR006141">
    <property type="entry name" value="Intein_N"/>
</dbReference>
<dbReference type="GO" id="GO:0016539">
    <property type="term" value="P:intein-mediated protein splicing"/>
    <property type="evidence" value="ECO:0007669"/>
    <property type="project" value="InterPro"/>
</dbReference>
<dbReference type="PROSITE" id="PS50817">
    <property type="entry name" value="INTEIN_N_TER"/>
    <property type="match status" value="1"/>
</dbReference>
<dbReference type="GO" id="GO:0004519">
    <property type="term" value="F:endonuclease activity"/>
    <property type="evidence" value="ECO:0007669"/>
    <property type="project" value="InterPro"/>
</dbReference>
<gene>
    <name evidence="4" type="ordered locus">Hoch_0631</name>
</gene>
<dbReference type="Proteomes" id="UP000001880">
    <property type="component" value="Chromosome"/>
</dbReference>
<dbReference type="PRINTS" id="PR00379">
    <property type="entry name" value="INTEIN"/>
</dbReference>
<dbReference type="eggNOG" id="COG1372">
    <property type="taxonomic scope" value="Bacteria"/>
</dbReference>
<dbReference type="InterPro" id="IPR006142">
    <property type="entry name" value="INTEIN"/>
</dbReference>
<dbReference type="HOGENOM" id="CLU_591560_0_0_7"/>
<dbReference type="STRING" id="502025.Hoch_0631"/>
<dbReference type="OrthoDB" id="9762933at2"/>
<dbReference type="SUPFAM" id="SSF51294">
    <property type="entry name" value="Hedgehog/intein (Hint) domain"/>
    <property type="match status" value="1"/>
</dbReference>
<organism evidence="4 5">
    <name type="scientific">Haliangium ochraceum (strain DSM 14365 / JCM 11303 / SMP-2)</name>
    <dbReference type="NCBI Taxonomy" id="502025"/>
    <lineage>
        <taxon>Bacteria</taxon>
        <taxon>Pseudomonadati</taxon>
        <taxon>Myxococcota</taxon>
        <taxon>Polyangia</taxon>
        <taxon>Haliangiales</taxon>
        <taxon>Kofleriaceae</taxon>
        <taxon>Haliangium</taxon>
    </lineage>
</organism>
<dbReference type="Pfam" id="PF14528">
    <property type="entry name" value="LAGLIDADG_3"/>
    <property type="match status" value="1"/>
</dbReference>
<keyword evidence="2" id="KW-0651">Protein splicing</keyword>
<sequence>MRPKGTKGLRTPSSRSRQCVVESALLFTNRGLLRARDLIEGVPEQGVAFLQTDLDMLDGVATSDAVYHGSVASTLRLRLAFGYELEATPEHLVGILRDNTLIHVRMDEVQAEDRVLLRRGSSVWGKTEPGAFRCVRHPSASNLKIPSTLVLDELTAEACGLLVAEGTLTQRTVAFFSNTDEDNVEAIRQWVHSVGLSLERTACPLDYAIRSVILRQFLAWLGVDYVKAADKQIPAKIMLGGRELMRAFLRGFIEGDGHVDIQKGAIEVSSASERLLQEMQLALLGFGILSARRPKTVIGRDHIYWRLVIYDIEAYEKEVGFISARNQCRLHEALARNAKRKRNPNVDTVPINKYVRRLYEAARTQPSWNHREGRIFGSYVHGSHAPSRAALQRLLKRWEWDCPDECEAIQEFLSLPAAFLAVETIEEREARVVGVCVPEQHEFVVNGFASRTPPELTRNTGG</sequence>
<evidence type="ECO:0000259" key="3">
    <source>
        <dbReference type="PROSITE" id="PS50819"/>
    </source>
</evidence>
<dbReference type="Gene3D" id="2.170.16.10">
    <property type="entry name" value="Hedgehog/Intein (Hint) domain"/>
    <property type="match status" value="1"/>
</dbReference>
<dbReference type="KEGG" id="hoh:Hoch_0631"/>
<evidence type="ECO:0000256" key="2">
    <source>
        <dbReference type="ARBA" id="ARBA00023000"/>
    </source>
</evidence>
<dbReference type="SMART" id="SM00306">
    <property type="entry name" value="HintN"/>
    <property type="match status" value="1"/>
</dbReference>
<evidence type="ECO:0000256" key="1">
    <source>
        <dbReference type="ARBA" id="ARBA00022813"/>
    </source>
</evidence>
<keyword evidence="1" id="KW-0068">Autocatalytic cleavage</keyword>
<dbReference type="EMBL" id="CP001804">
    <property type="protein sequence ID" value="ACY13264.1"/>
    <property type="molecule type" value="Genomic_DNA"/>
</dbReference>
<dbReference type="SUPFAM" id="SSF55608">
    <property type="entry name" value="Homing endonucleases"/>
    <property type="match status" value="1"/>
</dbReference>
<evidence type="ECO:0000313" key="4">
    <source>
        <dbReference type="EMBL" id="ACY13264.1"/>
    </source>
</evidence>
<accession>D0LLP7</accession>
<dbReference type="InterPro" id="IPR003587">
    <property type="entry name" value="Hint_dom_N"/>
</dbReference>
<dbReference type="InterPro" id="IPR004042">
    <property type="entry name" value="Intein_endonuc_central"/>
</dbReference>
<dbReference type="AlphaFoldDB" id="D0LLP7"/>
<dbReference type="PROSITE" id="PS50819">
    <property type="entry name" value="INTEIN_ENDONUCLEASE"/>
    <property type="match status" value="1"/>
</dbReference>
<evidence type="ECO:0000313" key="5">
    <source>
        <dbReference type="Proteomes" id="UP000001880"/>
    </source>
</evidence>
<keyword evidence="5" id="KW-1185">Reference proteome</keyword>
<dbReference type="InterPro" id="IPR036844">
    <property type="entry name" value="Hint_dom_sf"/>
</dbReference>
<protein>
    <submittedName>
        <fullName evidence="4">Hedgehog/intein hint domain protein</fullName>
    </submittedName>
</protein>
<feature type="domain" description="DOD-type homing endonuclease" evidence="3">
    <location>
        <begin position="158"/>
        <end position="288"/>
    </location>
</feature>